<dbReference type="InterPro" id="IPR003820">
    <property type="entry name" value="KdpC"/>
</dbReference>
<keyword evidence="13" id="KW-1185">Reference proteome</keyword>
<evidence type="ECO:0000256" key="4">
    <source>
        <dbReference type="ARBA" id="ARBA00022692"/>
    </source>
</evidence>
<evidence type="ECO:0000256" key="1">
    <source>
        <dbReference type="ARBA" id="ARBA00022448"/>
    </source>
</evidence>
<gene>
    <name evidence="11" type="primary">kdpC</name>
    <name evidence="12" type="ORF">DFR29_103269</name>
</gene>
<dbReference type="PANTHER" id="PTHR30042:SF2">
    <property type="entry name" value="POTASSIUM-TRANSPORTING ATPASE KDPC SUBUNIT"/>
    <property type="match status" value="1"/>
</dbReference>
<dbReference type="OrthoDB" id="9788285at2"/>
<comment type="subcellular location">
    <subcellularLocation>
        <location evidence="11">Cell membrane</location>
        <topology evidence="11">Single-pass membrane protein</topology>
    </subcellularLocation>
</comment>
<dbReference type="GO" id="GO:0005524">
    <property type="term" value="F:ATP binding"/>
    <property type="evidence" value="ECO:0007669"/>
    <property type="project" value="UniProtKB-UniRule"/>
</dbReference>
<evidence type="ECO:0000256" key="2">
    <source>
        <dbReference type="ARBA" id="ARBA00022475"/>
    </source>
</evidence>
<dbReference type="EMBL" id="SNZH01000003">
    <property type="protein sequence ID" value="TDR46733.1"/>
    <property type="molecule type" value="Genomic_DNA"/>
</dbReference>
<comment type="function">
    <text evidence="11">Part of the high-affinity ATP-driven potassium transport (or Kdp) system, which catalyzes the hydrolysis of ATP coupled with the electrogenic transport of potassium into the cytoplasm. This subunit acts as a catalytic chaperone that increases the ATP-binding affinity of the ATP-hydrolyzing subunit KdpB by the formation of a transient KdpB/KdpC/ATP ternary complex.</text>
</comment>
<evidence type="ECO:0000313" key="12">
    <source>
        <dbReference type="EMBL" id="TDR46733.1"/>
    </source>
</evidence>
<keyword evidence="2 11" id="KW-1003">Cell membrane</keyword>
<sequence length="200" mass="21059">MNVATYKTELDNSGGGLWPALLWSALLVVICGLIYPAVATVAGGLLFPQQARGSLVERDGKIVGSRLVAQPFADARYFQPRPSAAGYDPKALSGSNLASSNPALRERVTQDSAAVAAREGVAAESLPSDLVTTSGSGIDPHLSPAAAQVQVARVARARGLRADQVEALLHQHTQHRTLGVLGQPRVNVLELNLALDQLQR</sequence>
<comment type="similarity">
    <text evidence="11">Belongs to the KdpC family.</text>
</comment>
<dbReference type="GO" id="GO:0005886">
    <property type="term" value="C:plasma membrane"/>
    <property type="evidence" value="ECO:0007669"/>
    <property type="project" value="UniProtKB-SubCell"/>
</dbReference>
<dbReference type="GO" id="GO:0008556">
    <property type="term" value="F:P-type potassium transmembrane transporter activity"/>
    <property type="evidence" value="ECO:0007669"/>
    <property type="project" value="InterPro"/>
</dbReference>
<dbReference type="HAMAP" id="MF_00276">
    <property type="entry name" value="KdpC"/>
    <property type="match status" value="1"/>
</dbReference>
<dbReference type="Proteomes" id="UP000295293">
    <property type="component" value="Unassembled WGS sequence"/>
</dbReference>
<dbReference type="NCBIfam" id="TIGR00681">
    <property type="entry name" value="kdpC"/>
    <property type="match status" value="1"/>
</dbReference>
<feature type="transmembrane region" description="Helical" evidence="11">
    <location>
        <begin position="20"/>
        <end position="47"/>
    </location>
</feature>
<keyword evidence="10 11" id="KW-0472">Membrane</keyword>
<accession>A0A4R6Z4X3</accession>
<name>A0A4R6Z4X3_9GAMM</name>
<evidence type="ECO:0000256" key="10">
    <source>
        <dbReference type="ARBA" id="ARBA00023136"/>
    </source>
</evidence>
<keyword evidence="4 11" id="KW-0812">Transmembrane</keyword>
<dbReference type="PANTHER" id="PTHR30042">
    <property type="entry name" value="POTASSIUM-TRANSPORTING ATPASE C CHAIN"/>
    <property type="match status" value="1"/>
</dbReference>
<proteinExistence type="inferred from homology"/>
<comment type="subunit">
    <text evidence="11">The system is composed of three essential subunits: KdpA, KdpB and KdpC.</text>
</comment>
<keyword evidence="8 11" id="KW-1133">Transmembrane helix</keyword>
<keyword evidence="5 11" id="KW-0547">Nucleotide-binding</keyword>
<keyword evidence="9 11" id="KW-0406">Ion transport</keyword>
<dbReference type="PIRSF" id="PIRSF001296">
    <property type="entry name" value="K_ATPase_KdpC"/>
    <property type="match status" value="1"/>
</dbReference>
<dbReference type="NCBIfam" id="NF001454">
    <property type="entry name" value="PRK00315.1"/>
    <property type="match status" value="1"/>
</dbReference>
<keyword evidence="1 11" id="KW-0813">Transport</keyword>
<evidence type="ECO:0000256" key="8">
    <source>
        <dbReference type="ARBA" id="ARBA00022989"/>
    </source>
</evidence>
<keyword evidence="6 11" id="KW-0067">ATP-binding</keyword>
<protein>
    <recommendedName>
        <fullName evidence="11">Potassium-transporting ATPase KdpC subunit</fullName>
    </recommendedName>
    <alternativeName>
        <fullName evidence="11">ATP phosphohydrolase [potassium-transporting] C chain</fullName>
    </alternativeName>
    <alternativeName>
        <fullName evidence="11">Potassium-binding and translocating subunit C</fullName>
    </alternativeName>
    <alternativeName>
        <fullName evidence="11">Potassium-translocating ATPase C chain</fullName>
    </alternativeName>
</protein>
<evidence type="ECO:0000256" key="11">
    <source>
        <dbReference type="HAMAP-Rule" id="MF_00276"/>
    </source>
</evidence>
<evidence type="ECO:0000256" key="5">
    <source>
        <dbReference type="ARBA" id="ARBA00022741"/>
    </source>
</evidence>
<comment type="caution">
    <text evidence="12">The sequence shown here is derived from an EMBL/GenBank/DDBJ whole genome shotgun (WGS) entry which is preliminary data.</text>
</comment>
<evidence type="ECO:0000313" key="13">
    <source>
        <dbReference type="Proteomes" id="UP000295293"/>
    </source>
</evidence>
<evidence type="ECO:0000256" key="9">
    <source>
        <dbReference type="ARBA" id="ARBA00023065"/>
    </source>
</evidence>
<dbReference type="RefSeq" id="WP_133817865.1">
    <property type="nucleotide sequence ID" value="NZ_SNZH01000003.1"/>
</dbReference>
<reference evidence="12 13" key="1">
    <citation type="submission" date="2019-03" db="EMBL/GenBank/DDBJ databases">
        <title>Genomic Encyclopedia of Type Strains, Phase IV (KMG-IV): sequencing the most valuable type-strain genomes for metagenomic binning, comparative biology and taxonomic classification.</title>
        <authorList>
            <person name="Goeker M."/>
        </authorList>
    </citation>
    <scope>NUCLEOTIDE SEQUENCE [LARGE SCALE GENOMIC DNA]</scope>
    <source>
        <strain evidence="12 13">DSM 21667</strain>
    </source>
</reference>
<keyword evidence="3 11" id="KW-0633">Potassium transport</keyword>
<evidence type="ECO:0000256" key="6">
    <source>
        <dbReference type="ARBA" id="ARBA00022840"/>
    </source>
</evidence>
<organism evidence="12 13">
    <name type="scientific">Tahibacter aquaticus</name>
    <dbReference type="NCBI Taxonomy" id="520092"/>
    <lineage>
        <taxon>Bacteria</taxon>
        <taxon>Pseudomonadati</taxon>
        <taxon>Pseudomonadota</taxon>
        <taxon>Gammaproteobacteria</taxon>
        <taxon>Lysobacterales</taxon>
        <taxon>Rhodanobacteraceae</taxon>
        <taxon>Tahibacter</taxon>
    </lineage>
</organism>
<evidence type="ECO:0000256" key="3">
    <source>
        <dbReference type="ARBA" id="ARBA00022538"/>
    </source>
</evidence>
<evidence type="ECO:0000256" key="7">
    <source>
        <dbReference type="ARBA" id="ARBA00022958"/>
    </source>
</evidence>
<dbReference type="AlphaFoldDB" id="A0A4R6Z4X3"/>
<dbReference type="Pfam" id="PF02669">
    <property type="entry name" value="KdpC"/>
    <property type="match status" value="1"/>
</dbReference>
<keyword evidence="7 11" id="KW-0630">Potassium</keyword>